<keyword evidence="2" id="KW-1185">Reference proteome</keyword>
<dbReference type="AlphaFoldDB" id="A0A6L6X9T6"/>
<evidence type="ECO:0000313" key="1">
    <source>
        <dbReference type="EMBL" id="MVO90240.1"/>
    </source>
</evidence>
<gene>
    <name evidence="1" type="ORF">GPA10_37195</name>
</gene>
<evidence type="ECO:0000313" key="2">
    <source>
        <dbReference type="Proteomes" id="UP000483802"/>
    </source>
</evidence>
<comment type="caution">
    <text evidence="1">The sequence shown here is derived from an EMBL/GenBank/DDBJ whole genome shotgun (WGS) entry which is preliminary data.</text>
</comment>
<name>A0A6L6X9T6_9ACTN</name>
<organism evidence="1 2">
    <name type="scientific">Streptomyces typhae</name>
    <dbReference type="NCBI Taxonomy" id="2681492"/>
    <lineage>
        <taxon>Bacteria</taxon>
        <taxon>Bacillati</taxon>
        <taxon>Actinomycetota</taxon>
        <taxon>Actinomycetes</taxon>
        <taxon>Kitasatosporales</taxon>
        <taxon>Streptomycetaceae</taxon>
        <taxon>Streptomyces</taxon>
    </lineage>
</organism>
<reference evidence="1 2" key="1">
    <citation type="submission" date="2019-11" db="EMBL/GenBank/DDBJ databases">
        <title>Streptomyces typhae sp. nov., a novel endophytic actinomycete isolated from the root of cattail pollen (Typha angustifolia L.).</title>
        <authorList>
            <person name="Peng C."/>
        </authorList>
    </citation>
    <scope>NUCLEOTIDE SEQUENCE [LARGE SCALE GENOMIC DNA]</scope>
    <source>
        <strain evidence="2">p1417</strain>
    </source>
</reference>
<proteinExistence type="predicted"/>
<dbReference type="Proteomes" id="UP000483802">
    <property type="component" value="Unassembled WGS sequence"/>
</dbReference>
<sequence>MKTCERFARIKSGYERDITYLRNHSQRSAGTKAAKTSATNALDLKSRMAKALGRHFDVCPICG</sequence>
<dbReference type="RefSeq" id="WP_157169261.1">
    <property type="nucleotide sequence ID" value="NZ_WPNZ01000031.1"/>
</dbReference>
<protein>
    <submittedName>
        <fullName evidence="1">Uncharacterized protein</fullName>
    </submittedName>
</protein>
<accession>A0A6L6X9T6</accession>
<dbReference type="EMBL" id="WPNZ01000031">
    <property type="protein sequence ID" value="MVO90240.1"/>
    <property type="molecule type" value="Genomic_DNA"/>
</dbReference>